<comment type="caution">
    <text evidence="2">The sequence shown here is derived from an EMBL/GenBank/DDBJ whole genome shotgun (WGS) entry which is preliminary data.</text>
</comment>
<keyword evidence="1" id="KW-0812">Transmembrane</keyword>
<dbReference type="PANTHER" id="PTHR33834">
    <property type="entry name" value="SIGNALING PEPTIDE TAXIMIN 2"/>
    <property type="match status" value="1"/>
</dbReference>
<feature type="transmembrane region" description="Helical" evidence="1">
    <location>
        <begin position="64"/>
        <end position="84"/>
    </location>
</feature>
<reference evidence="2" key="1">
    <citation type="submission" date="2020-07" db="EMBL/GenBank/DDBJ databases">
        <title>Genome sequence and genetic diversity analysis of an under-domesticated orphan crop, white fonio (Digitaria exilis).</title>
        <authorList>
            <person name="Bennetzen J.L."/>
            <person name="Chen S."/>
            <person name="Ma X."/>
            <person name="Wang X."/>
            <person name="Yssel A.E.J."/>
            <person name="Chaluvadi S.R."/>
            <person name="Johnson M."/>
            <person name="Gangashetty P."/>
            <person name="Hamidou F."/>
            <person name="Sanogo M.D."/>
            <person name="Zwaenepoel A."/>
            <person name="Wallace J."/>
            <person name="Van De Peer Y."/>
            <person name="Van Deynze A."/>
        </authorList>
    </citation>
    <scope>NUCLEOTIDE SEQUENCE</scope>
    <source>
        <tissue evidence="2">Leaves</tissue>
    </source>
</reference>
<feature type="transmembrane region" description="Helical" evidence="1">
    <location>
        <begin position="35"/>
        <end position="58"/>
    </location>
</feature>
<evidence type="ECO:0000313" key="3">
    <source>
        <dbReference type="Proteomes" id="UP000636709"/>
    </source>
</evidence>
<sequence>MKTLRRRRKSSSEEERPAAMCCCCGDGEGGECHPLGWLLGLPFALLAVLVSIVGAIIWIIGYPLPISCICPCCLCVTLVLEAAVELIKAPLHVMTWFTSKIPC</sequence>
<dbReference type="AlphaFoldDB" id="A0A835E570"/>
<gene>
    <name evidence="2" type="ORF">HU200_053226</name>
</gene>
<dbReference type="InterPro" id="IPR055283">
    <property type="entry name" value="TAXIMIN_1/2"/>
</dbReference>
<proteinExistence type="predicted"/>
<keyword evidence="1" id="KW-1133">Transmembrane helix</keyword>
<name>A0A835E570_9POAL</name>
<dbReference type="EMBL" id="JACEFO010002303">
    <property type="protein sequence ID" value="KAF8667050.1"/>
    <property type="molecule type" value="Genomic_DNA"/>
</dbReference>
<keyword evidence="1" id="KW-0472">Membrane</keyword>
<evidence type="ECO:0000256" key="1">
    <source>
        <dbReference type="SAM" id="Phobius"/>
    </source>
</evidence>
<protein>
    <submittedName>
        <fullName evidence="2">Uncharacterized protein</fullName>
    </submittedName>
</protein>
<organism evidence="2 3">
    <name type="scientific">Digitaria exilis</name>
    <dbReference type="NCBI Taxonomy" id="1010633"/>
    <lineage>
        <taxon>Eukaryota</taxon>
        <taxon>Viridiplantae</taxon>
        <taxon>Streptophyta</taxon>
        <taxon>Embryophyta</taxon>
        <taxon>Tracheophyta</taxon>
        <taxon>Spermatophyta</taxon>
        <taxon>Magnoliopsida</taxon>
        <taxon>Liliopsida</taxon>
        <taxon>Poales</taxon>
        <taxon>Poaceae</taxon>
        <taxon>PACMAD clade</taxon>
        <taxon>Panicoideae</taxon>
        <taxon>Panicodae</taxon>
        <taxon>Paniceae</taxon>
        <taxon>Anthephorinae</taxon>
        <taxon>Digitaria</taxon>
    </lineage>
</organism>
<accession>A0A835E570</accession>
<dbReference type="PANTHER" id="PTHR33834:SF16">
    <property type="entry name" value="OS05G0209500 PROTEIN"/>
    <property type="match status" value="1"/>
</dbReference>
<evidence type="ECO:0000313" key="2">
    <source>
        <dbReference type="EMBL" id="KAF8667050.1"/>
    </source>
</evidence>
<keyword evidence="3" id="KW-1185">Reference proteome</keyword>
<dbReference type="Proteomes" id="UP000636709">
    <property type="component" value="Unassembled WGS sequence"/>
</dbReference>